<comment type="similarity">
    <text evidence="2 6">Belongs to the class-I pyridoxal-phosphate-dependent aminotransferase family.</text>
</comment>
<dbReference type="CDD" id="cd00609">
    <property type="entry name" value="AAT_like"/>
    <property type="match status" value="1"/>
</dbReference>
<accession>D2KTX0</accession>
<dbReference type="Pfam" id="PF00155">
    <property type="entry name" value="Aminotran_1_2"/>
    <property type="match status" value="1"/>
</dbReference>
<reference evidence="8" key="1">
    <citation type="submission" date="2008-01" db="EMBL/GenBank/DDBJ databases">
        <title>Systematic design of unnatural natural products via genetic mutation and hybridization of two NRP producing gene cluster in Escherichia coli.</title>
        <authorList>
            <person name="Watanabe K."/>
            <person name="Hotta K."/>
            <person name="Praseuth A.P."/>
            <person name="Nakaya M."/>
            <person name="Wang C.C."/>
            <person name="Oguri H."/>
            <person name="Oikawa H."/>
        </authorList>
    </citation>
    <scope>NUCLEOTIDE SEQUENCE</scope>
    <source>
        <strain evidence="8">SNA15896</strain>
    </source>
</reference>
<proteinExistence type="inferred from homology"/>
<dbReference type="BioCyc" id="MetaCyc:MONOMER-19583"/>
<dbReference type="SUPFAM" id="SSF53383">
    <property type="entry name" value="PLP-dependent transferases"/>
    <property type="match status" value="1"/>
</dbReference>
<dbReference type="PANTHER" id="PTHR46383:SF2">
    <property type="entry name" value="AMINOTRANSFERASE"/>
    <property type="match status" value="1"/>
</dbReference>
<comment type="cofactor">
    <cofactor evidence="1 6">
        <name>pyridoxal 5'-phosphate</name>
        <dbReference type="ChEBI" id="CHEBI:597326"/>
    </cofactor>
</comment>
<keyword evidence="3 6" id="KW-0032">Aminotransferase</keyword>
<evidence type="ECO:0000256" key="1">
    <source>
        <dbReference type="ARBA" id="ARBA00001933"/>
    </source>
</evidence>
<evidence type="ECO:0000256" key="6">
    <source>
        <dbReference type="RuleBase" id="RU000481"/>
    </source>
</evidence>
<evidence type="ECO:0000256" key="4">
    <source>
        <dbReference type="ARBA" id="ARBA00022679"/>
    </source>
</evidence>
<dbReference type="EMBL" id="AB375771">
    <property type="protein sequence ID" value="BAI63273.1"/>
    <property type="molecule type" value="Genomic_DNA"/>
</dbReference>
<evidence type="ECO:0000256" key="5">
    <source>
        <dbReference type="ARBA" id="ARBA00022898"/>
    </source>
</evidence>
<dbReference type="InterPro" id="IPR015421">
    <property type="entry name" value="PyrdxlP-dep_Trfase_major"/>
</dbReference>
<feature type="domain" description="Aminotransferase class I/classII large" evidence="7">
    <location>
        <begin position="44"/>
        <end position="378"/>
    </location>
</feature>
<evidence type="ECO:0000313" key="8">
    <source>
        <dbReference type="EMBL" id="BAI63273.1"/>
    </source>
</evidence>
<gene>
    <name evidence="8" type="primary">swb1</name>
</gene>
<protein>
    <recommendedName>
        <fullName evidence="6">Aminotransferase</fullName>
        <ecNumber evidence="6">2.6.1.-</ecNumber>
    </recommendedName>
</protein>
<dbReference type="PROSITE" id="PS00105">
    <property type="entry name" value="AA_TRANSFER_CLASS_1"/>
    <property type="match status" value="1"/>
</dbReference>
<dbReference type="GO" id="GO:0006520">
    <property type="term" value="P:amino acid metabolic process"/>
    <property type="evidence" value="ECO:0007669"/>
    <property type="project" value="InterPro"/>
</dbReference>
<dbReference type="InterPro" id="IPR004839">
    <property type="entry name" value="Aminotransferase_I/II_large"/>
</dbReference>
<dbReference type="InterPro" id="IPR015424">
    <property type="entry name" value="PyrdxlP-dep_Trfase"/>
</dbReference>
<dbReference type="Gene3D" id="3.40.640.10">
    <property type="entry name" value="Type I PLP-dependent aspartate aminotransferase-like (Major domain)"/>
    <property type="match status" value="1"/>
</dbReference>
<dbReference type="GO" id="GO:0008483">
    <property type="term" value="F:transaminase activity"/>
    <property type="evidence" value="ECO:0007669"/>
    <property type="project" value="UniProtKB-KW"/>
</dbReference>
<dbReference type="PANTHER" id="PTHR46383">
    <property type="entry name" value="ASPARTATE AMINOTRANSFERASE"/>
    <property type="match status" value="1"/>
</dbReference>
<dbReference type="InterPro" id="IPR004838">
    <property type="entry name" value="NHTrfase_class1_PyrdxlP-BS"/>
</dbReference>
<keyword evidence="4 6" id="KW-0808">Transferase</keyword>
<dbReference type="EC" id="2.6.1.-" evidence="6"/>
<dbReference type="AlphaFoldDB" id="D2KTX0"/>
<sequence>MAASAPASASAEFPPAAGIPPSCLHDVFRAADALERDTGRPVNQLHVGEPSFRMPPEVAEGLTKAITDGRTSYTSAEGMPQLREALTAKLETENGHHTTPDRVFVSPGSCQGLAALLQSIATPGAELLLPEVHWPIHLQQALLAGFRPVFYPLRADLGVDIERLAEVSGPRTRAIVVNTPSNPTGAVLEEAELRRLLALAEEHDWYVISDEAYEHFVYEGQHVSLASLERDLPPDRRRVFSTYSFSKSYAMTGCRLGYVVTPNDVTASALRVVQEASIIAPATPVQYAGLAALDAHNAVRRHREMVRAARDEALPMLVTAGLLNGLPAGGWYALLDVGRTGMDANTFAEGLLAATDVAVAPATGFALRPVVDDTGRVTEIGSLPMARHLVRVAICGDRELLCAGVRALVDFAAQR</sequence>
<organism evidence="8">
    <name type="scientific">Streptomyces sp. SNA15896</name>
    <dbReference type="NCBI Taxonomy" id="497689"/>
    <lineage>
        <taxon>Bacteria</taxon>
        <taxon>Bacillati</taxon>
        <taxon>Actinomycetota</taxon>
        <taxon>Actinomycetes</taxon>
        <taxon>Kitasatosporales</taxon>
        <taxon>Streptomycetaceae</taxon>
        <taxon>Streptomyces</taxon>
    </lineage>
</organism>
<dbReference type="InterPro" id="IPR050596">
    <property type="entry name" value="AspAT/PAT-like"/>
</dbReference>
<keyword evidence="5" id="KW-0663">Pyridoxal phosphate</keyword>
<evidence type="ECO:0000259" key="7">
    <source>
        <dbReference type="Pfam" id="PF00155"/>
    </source>
</evidence>
<evidence type="ECO:0000256" key="3">
    <source>
        <dbReference type="ARBA" id="ARBA00022576"/>
    </source>
</evidence>
<name>D2KTX0_9ACTN</name>
<evidence type="ECO:0000256" key="2">
    <source>
        <dbReference type="ARBA" id="ARBA00007441"/>
    </source>
</evidence>
<dbReference type="GO" id="GO:0030170">
    <property type="term" value="F:pyridoxal phosphate binding"/>
    <property type="evidence" value="ECO:0007669"/>
    <property type="project" value="InterPro"/>
</dbReference>